<proteinExistence type="predicted"/>
<dbReference type="Proteomes" id="UP000245207">
    <property type="component" value="Unassembled WGS sequence"/>
</dbReference>
<keyword evidence="2" id="KW-0808">Transferase</keyword>
<sequence>MSSIKVFDHLRVPLEAIKRATNNFSEENYISRGGFGRVYRGELVLLGEQVTVAVKRLDPALGQGTPEFWKEIMMLSRYRHENIVCLLGFSDEDGEKLLVYEYLPNKSLDMYLSSSHLSWIQRLHICIGAACGLEYLHNPGGTTQRLLHRDIKSSNILLDENWNAKISDFGLSKFGPANQEFTFLFSHAAGTFGYCDPLYVDTGILSKESDVYSFGVMLFEVLCGRLGVANYGDSRRFLSRWAQSCYEEKKIGTIVLDCLKEQISQDCLHKFTDIAYQCLRRNRKERPLVGEIVTQLKVAFHFQLLATHLQSDVQPHNFVSESVGSLHTKELPIEDRPAANNDQVPDVKMKTDKKVKFDQHLETGSQKIHFPHLAPNSQMATGVTGNGVKVQKEILIDLSYLEPPPGVYHSEIIPRGQVEKNRLTKSDDSLGSQLLASHLQSDVEPHDYFSELVKNLHNENLPAEDRTAVKNDQVPEAANTSDVKMKNDKKVKFDKSAETGSQKMYHPYPAPNSQAATGVTGGGVKVQEEILIDINDRVPSNFLSDVFTRAMAEDGPGMGVLPQDGVGMSMNIANHEPKHWSFFQKLAGDEFRQKDVSLIDQDHLAYLSRLQNCWPK</sequence>
<dbReference type="InterPro" id="IPR008271">
    <property type="entry name" value="Ser/Thr_kinase_AS"/>
</dbReference>
<dbReference type="InterPro" id="IPR000719">
    <property type="entry name" value="Prot_kinase_dom"/>
</dbReference>
<dbReference type="GO" id="GO:0005886">
    <property type="term" value="C:plasma membrane"/>
    <property type="evidence" value="ECO:0007669"/>
    <property type="project" value="TreeGrafter"/>
</dbReference>
<evidence type="ECO:0000256" key="3">
    <source>
        <dbReference type="ARBA" id="ARBA00022741"/>
    </source>
</evidence>
<dbReference type="PANTHER" id="PTHR27003:SF459">
    <property type="entry name" value="IQ MOTIF, EF-HAND BINDING SITE, PROTEIN KINASE-LIKE DOMAIN PROTEIN-RELATED"/>
    <property type="match status" value="1"/>
</dbReference>
<dbReference type="STRING" id="35608.A0A2U1MHK6"/>
<keyword evidence="4" id="KW-0418">Kinase</keyword>
<dbReference type="SUPFAM" id="SSF56112">
    <property type="entry name" value="Protein kinase-like (PK-like)"/>
    <property type="match status" value="1"/>
</dbReference>
<evidence type="ECO:0000256" key="5">
    <source>
        <dbReference type="ARBA" id="ARBA00022840"/>
    </source>
</evidence>
<evidence type="ECO:0000313" key="7">
    <source>
        <dbReference type="EMBL" id="PWA60698.1"/>
    </source>
</evidence>
<evidence type="ECO:0000256" key="4">
    <source>
        <dbReference type="ARBA" id="ARBA00022777"/>
    </source>
</evidence>
<dbReference type="GO" id="GO:0004674">
    <property type="term" value="F:protein serine/threonine kinase activity"/>
    <property type="evidence" value="ECO:0007669"/>
    <property type="project" value="UniProtKB-KW"/>
</dbReference>
<keyword evidence="1" id="KW-0723">Serine/threonine-protein kinase</keyword>
<dbReference type="PROSITE" id="PS00108">
    <property type="entry name" value="PROTEIN_KINASE_ST"/>
    <property type="match status" value="1"/>
</dbReference>
<dbReference type="InterPro" id="IPR001245">
    <property type="entry name" value="Ser-Thr/Tyr_kinase_cat_dom"/>
</dbReference>
<gene>
    <name evidence="7" type="ORF">CTI12_AA380310</name>
</gene>
<dbReference type="GO" id="GO:0009506">
    <property type="term" value="C:plasmodesma"/>
    <property type="evidence" value="ECO:0007669"/>
    <property type="project" value="TreeGrafter"/>
</dbReference>
<protein>
    <submittedName>
        <fullName evidence="7">Cytochrome b5-like heme/steroid binding domain-containing protein</fullName>
    </submittedName>
</protein>
<reference evidence="7 8" key="1">
    <citation type="journal article" date="2018" name="Mol. Plant">
        <title>The genome of Artemisia annua provides insight into the evolution of Asteraceae family and artemisinin biosynthesis.</title>
        <authorList>
            <person name="Shen Q."/>
            <person name="Zhang L."/>
            <person name="Liao Z."/>
            <person name="Wang S."/>
            <person name="Yan T."/>
            <person name="Shi P."/>
            <person name="Liu M."/>
            <person name="Fu X."/>
            <person name="Pan Q."/>
            <person name="Wang Y."/>
            <person name="Lv Z."/>
            <person name="Lu X."/>
            <person name="Zhang F."/>
            <person name="Jiang W."/>
            <person name="Ma Y."/>
            <person name="Chen M."/>
            <person name="Hao X."/>
            <person name="Li L."/>
            <person name="Tang Y."/>
            <person name="Lv G."/>
            <person name="Zhou Y."/>
            <person name="Sun X."/>
            <person name="Brodelius P.E."/>
            <person name="Rose J.K.C."/>
            <person name="Tang K."/>
        </authorList>
    </citation>
    <scope>NUCLEOTIDE SEQUENCE [LARGE SCALE GENOMIC DNA]</scope>
    <source>
        <strain evidence="8">cv. Huhao1</strain>
        <tissue evidence="7">Leaf</tissue>
    </source>
</reference>
<keyword evidence="3" id="KW-0547">Nucleotide-binding</keyword>
<dbReference type="PROSITE" id="PS50011">
    <property type="entry name" value="PROTEIN_KINASE_DOM"/>
    <property type="match status" value="1"/>
</dbReference>
<dbReference type="InterPro" id="IPR011009">
    <property type="entry name" value="Kinase-like_dom_sf"/>
</dbReference>
<dbReference type="SMART" id="SM00220">
    <property type="entry name" value="S_TKc"/>
    <property type="match status" value="1"/>
</dbReference>
<keyword evidence="5" id="KW-0067">ATP-binding</keyword>
<accession>A0A2U1MHK6</accession>
<dbReference type="FunFam" id="3.30.200.20:FF:000039">
    <property type="entry name" value="receptor-like protein kinase FERONIA"/>
    <property type="match status" value="1"/>
</dbReference>
<evidence type="ECO:0000256" key="2">
    <source>
        <dbReference type="ARBA" id="ARBA00022679"/>
    </source>
</evidence>
<dbReference type="Gene3D" id="1.10.510.10">
    <property type="entry name" value="Transferase(Phosphotransferase) domain 1"/>
    <property type="match status" value="1"/>
</dbReference>
<dbReference type="Pfam" id="PF07714">
    <property type="entry name" value="PK_Tyr_Ser-Thr"/>
    <property type="match status" value="1"/>
</dbReference>
<dbReference type="AlphaFoldDB" id="A0A2U1MHK6"/>
<dbReference type="Gene3D" id="3.30.200.20">
    <property type="entry name" value="Phosphorylase Kinase, domain 1"/>
    <property type="match status" value="1"/>
</dbReference>
<dbReference type="GO" id="GO:0004714">
    <property type="term" value="F:transmembrane receptor protein tyrosine kinase activity"/>
    <property type="evidence" value="ECO:0007669"/>
    <property type="project" value="InterPro"/>
</dbReference>
<evidence type="ECO:0000256" key="1">
    <source>
        <dbReference type="ARBA" id="ARBA00022527"/>
    </source>
</evidence>
<dbReference type="GO" id="GO:0005524">
    <property type="term" value="F:ATP binding"/>
    <property type="evidence" value="ECO:0007669"/>
    <property type="project" value="UniProtKB-KW"/>
</dbReference>
<keyword evidence="8" id="KW-1185">Reference proteome</keyword>
<dbReference type="EMBL" id="PKPP01005288">
    <property type="protein sequence ID" value="PWA60698.1"/>
    <property type="molecule type" value="Genomic_DNA"/>
</dbReference>
<evidence type="ECO:0000313" key="8">
    <source>
        <dbReference type="Proteomes" id="UP000245207"/>
    </source>
</evidence>
<evidence type="ECO:0000259" key="6">
    <source>
        <dbReference type="PROSITE" id="PS50011"/>
    </source>
</evidence>
<name>A0A2U1MHK6_ARTAN</name>
<dbReference type="OrthoDB" id="4062651at2759"/>
<comment type="caution">
    <text evidence="7">The sequence shown here is derived from an EMBL/GenBank/DDBJ whole genome shotgun (WGS) entry which is preliminary data.</text>
</comment>
<organism evidence="7 8">
    <name type="scientific">Artemisia annua</name>
    <name type="common">Sweet wormwood</name>
    <dbReference type="NCBI Taxonomy" id="35608"/>
    <lineage>
        <taxon>Eukaryota</taxon>
        <taxon>Viridiplantae</taxon>
        <taxon>Streptophyta</taxon>
        <taxon>Embryophyta</taxon>
        <taxon>Tracheophyta</taxon>
        <taxon>Spermatophyta</taxon>
        <taxon>Magnoliopsida</taxon>
        <taxon>eudicotyledons</taxon>
        <taxon>Gunneridae</taxon>
        <taxon>Pentapetalae</taxon>
        <taxon>asterids</taxon>
        <taxon>campanulids</taxon>
        <taxon>Asterales</taxon>
        <taxon>Asteraceae</taxon>
        <taxon>Asteroideae</taxon>
        <taxon>Anthemideae</taxon>
        <taxon>Artemisiinae</taxon>
        <taxon>Artemisia</taxon>
    </lineage>
</organism>
<dbReference type="PANTHER" id="PTHR27003">
    <property type="entry name" value="OS07G0166700 PROTEIN"/>
    <property type="match status" value="1"/>
</dbReference>
<dbReference type="InterPro" id="IPR045272">
    <property type="entry name" value="ANXUR1/2-like"/>
</dbReference>
<feature type="domain" description="Protein kinase" evidence="6">
    <location>
        <begin position="24"/>
        <end position="304"/>
    </location>
</feature>